<protein>
    <submittedName>
        <fullName evidence="1">Uncharacterized protein</fullName>
    </submittedName>
</protein>
<evidence type="ECO:0000313" key="1">
    <source>
        <dbReference type="EMBL" id="RAL22343.1"/>
    </source>
</evidence>
<comment type="caution">
    <text evidence="1">The sequence shown here is derived from an EMBL/GenBank/DDBJ whole genome shotgun (WGS) entry which is preliminary data.</text>
</comment>
<sequence>MPPYLLAIDLGLRCGFATYDRSGHLLRYRSTNFGSARRLRDAAWSVLRQEGPLEWVVMEGDRQLAEIWGKPATRQGARQVQVAPETWRGELLLSRKRRSGADAKAAADDLAREVITWSRATRPTSLRHDAAEAILIGLWGVHHIGWLPSWPEFIQG</sequence>
<gene>
    <name evidence="1" type="ORF">DL240_10870</name>
</gene>
<dbReference type="AlphaFoldDB" id="A0A328C9P6"/>
<accession>A0A328C9P6</accession>
<organism evidence="1 2">
    <name type="scientific">Lujinxingia litoralis</name>
    <dbReference type="NCBI Taxonomy" id="2211119"/>
    <lineage>
        <taxon>Bacteria</taxon>
        <taxon>Deltaproteobacteria</taxon>
        <taxon>Bradymonadales</taxon>
        <taxon>Lujinxingiaceae</taxon>
        <taxon>Lujinxingia</taxon>
    </lineage>
</organism>
<keyword evidence="2" id="KW-1185">Reference proteome</keyword>
<name>A0A328C9P6_9DELT</name>
<dbReference type="OrthoDB" id="1495259at2"/>
<dbReference type="Proteomes" id="UP000249169">
    <property type="component" value="Unassembled WGS sequence"/>
</dbReference>
<reference evidence="1 2" key="1">
    <citation type="submission" date="2018-05" db="EMBL/GenBank/DDBJ databases">
        <title>Lujinxingia marina gen. nov. sp. nov., a new facultative anaerobic member of the class Deltaproteobacteria, and proposal of Lujinxingaceae fam. nov.</title>
        <authorList>
            <person name="Li C.-M."/>
        </authorList>
    </citation>
    <scope>NUCLEOTIDE SEQUENCE [LARGE SCALE GENOMIC DNA]</scope>
    <source>
        <strain evidence="1 2">B210</strain>
    </source>
</reference>
<dbReference type="EMBL" id="QHKO01000004">
    <property type="protein sequence ID" value="RAL22343.1"/>
    <property type="molecule type" value="Genomic_DNA"/>
</dbReference>
<dbReference type="RefSeq" id="WP_111729914.1">
    <property type="nucleotide sequence ID" value="NZ_QHKO01000004.1"/>
</dbReference>
<proteinExistence type="predicted"/>
<evidence type="ECO:0000313" key="2">
    <source>
        <dbReference type="Proteomes" id="UP000249169"/>
    </source>
</evidence>